<accession>A0A4D6LF62</accession>
<protein>
    <submittedName>
        <fullName evidence="2">Uncharacterized protein</fullName>
    </submittedName>
</protein>
<reference evidence="2 3" key="1">
    <citation type="submission" date="2019-04" db="EMBL/GenBank/DDBJ databases">
        <title>An improved genome assembly and genetic linkage map for asparagus bean, Vigna unguiculata ssp. sesquipedialis.</title>
        <authorList>
            <person name="Xia Q."/>
            <person name="Zhang R."/>
            <person name="Dong Y."/>
        </authorList>
    </citation>
    <scope>NUCLEOTIDE SEQUENCE [LARGE SCALE GENOMIC DNA]</scope>
    <source>
        <tissue evidence="2">Leaf</tissue>
    </source>
</reference>
<organism evidence="2 3">
    <name type="scientific">Vigna unguiculata</name>
    <name type="common">Cowpea</name>
    <dbReference type="NCBI Taxonomy" id="3917"/>
    <lineage>
        <taxon>Eukaryota</taxon>
        <taxon>Viridiplantae</taxon>
        <taxon>Streptophyta</taxon>
        <taxon>Embryophyta</taxon>
        <taxon>Tracheophyta</taxon>
        <taxon>Spermatophyta</taxon>
        <taxon>Magnoliopsida</taxon>
        <taxon>eudicotyledons</taxon>
        <taxon>Gunneridae</taxon>
        <taxon>Pentapetalae</taxon>
        <taxon>rosids</taxon>
        <taxon>fabids</taxon>
        <taxon>Fabales</taxon>
        <taxon>Fabaceae</taxon>
        <taxon>Papilionoideae</taxon>
        <taxon>50 kb inversion clade</taxon>
        <taxon>NPAAA clade</taxon>
        <taxon>indigoferoid/millettioid clade</taxon>
        <taxon>Phaseoleae</taxon>
        <taxon>Vigna</taxon>
    </lineage>
</organism>
<feature type="transmembrane region" description="Helical" evidence="1">
    <location>
        <begin position="20"/>
        <end position="41"/>
    </location>
</feature>
<dbReference type="PROSITE" id="PS51257">
    <property type="entry name" value="PROKAR_LIPOPROTEIN"/>
    <property type="match status" value="1"/>
</dbReference>
<evidence type="ECO:0000313" key="3">
    <source>
        <dbReference type="Proteomes" id="UP000501690"/>
    </source>
</evidence>
<evidence type="ECO:0000256" key="1">
    <source>
        <dbReference type="SAM" id="Phobius"/>
    </source>
</evidence>
<proteinExistence type="predicted"/>
<dbReference type="AlphaFoldDB" id="A0A4D6LF62"/>
<keyword evidence="1" id="KW-0472">Membrane</keyword>
<keyword evidence="3" id="KW-1185">Reference proteome</keyword>
<sequence length="80" mass="8513">MRITCGSGVGCDSFLQQCHVGVIGAFGVVVAACSVAQLFVCDSKLCRCYGRGGRANEDGGQRRRIAVVAVFLFPGERRET</sequence>
<gene>
    <name evidence="2" type="ORF">DEO72_LG3g1674</name>
</gene>
<dbReference type="Proteomes" id="UP000501690">
    <property type="component" value="Linkage Group LG3"/>
</dbReference>
<dbReference type="EMBL" id="CP039347">
    <property type="protein sequence ID" value="QCD87140.1"/>
    <property type="molecule type" value="Genomic_DNA"/>
</dbReference>
<keyword evidence="1" id="KW-0812">Transmembrane</keyword>
<evidence type="ECO:0000313" key="2">
    <source>
        <dbReference type="EMBL" id="QCD87140.1"/>
    </source>
</evidence>
<keyword evidence="1" id="KW-1133">Transmembrane helix</keyword>
<name>A0A4D6LF62_VIGUN</name>